<name>A0A515EVZ1_9BURK</name>
<dbReference type="AlphaFoldDB" id="A0A515EVZ1"/>
<keyword evidence="1" id="KW-0227">DNA damage</keyword>
<dbReference type="CDD" id="cd03468">
    <property type="entry name" value="PolY_like"/>
    <property type="match status" value="1"/>
</dbReference>
<dbReference type="InterPro" id="IPR050356">
    <property type="entry name" value="SulA_CellDiv_inhibitor"/>
</dbReference>
<reference evidence="3" key="1">
    <citation type="submission" date="2019-02" db="EMBL/GenBank/DDBJ databases">
        <title>Complete genome sequence of Rhodoferax sp. Gr-4.</title>
        <authorList>
            <person name="Jin L."/>
        </authorList>
    </citation>
    <scope>NUCLEOTIDE SEQUENCE [LARGE SCALE GENOMIC DNA]</scope>
    <source>
        <strain evidence="3">Gr-4</strain>
    </source>
</reference>
<dbReference type="PANTHER" id="PTHR35369:SF2">
    <property type="entry name" value="BLR3025 PROTEIN"/>
    <property type="match status" value="1"/>
</dbReference>
<dbReference type="SUPFAM" id="SSF56672">
    <property type="entry name" value="DNA/RNA polymerases"/>
    <property type="match status" value="1"/>
</dbReference>
<dbReference type="Proteomes" id="UP000317365">
    <property type="component" value="Chromosome"/>
</dbReference>
<keyword evidence="3" id="KW-1185">Reference proteome</keyword>
<protein>
    <submittedName>
        <fullName evidence="2">DNA polymerase Y family protein</fullName>
    </submittedName>
</protein>
<accession>A0A515EVZ1</accession>
<gene>
    <name evidence="2" type="ORF">EXZ61_16525</name>
</gene>
<evidence type="ECO:0000256" key="1">
    <source>
        <dbReference type="ARBA" id="ARBA00022763"/>
    </source>
</evidence>
<evidence type="ECO:0000313" key="3">
    <source>
        <dbReference type="Proteomes" id="UP000317365"/>
    </source>
</evidence>
<dbReference type="PANTHER" id="PTHR35369">
    <property type="entry name" value="BLR3025 PROTEIN-RELATED"/>
    <property type="match status" value="1"/>
</dbReference>
<sequence length="469" mass="51909">MPSVCVPSTPHLADPQAALAWWALQFTPHVAQVEEALLLEVSASERLFGGRAALLRQLLEPNWPLAPVEYAQGATSLVAMAHLRCTPQSVQAQGAAVPRAVHALPLHTLSAARPHLPTLARMGIRTWGQLRALPRGGLVRRFGSALVDALDRAYGQRSELYPWLTLPEVFDAPLELAAQVESAPALLFGARRLLAQLQLWLRARQRGVVELELLWELDARRSNAQHIDAHHQGGAQGRLVLRTAQATQDIQHLQRLLGEQLARVNLPAPVLYLRMRSLQTEALASETRSLLPDTQRPGDSLHHMLERLSARLGKEQVLCVQPHADHRPEHMQHWRPWQSLPPKAQAALAQAVNSAATKKEAARADTMGATAPFAPYFSQYGALHPTWLLLNPLKLPVRANSPQHHGPLALLLGPHRLEAGWLDDTPCALRDYFIARSVQAGLLWIYRERLPTQTPGVPGDDWYLHGVFG</sequence>
<reference evidence="3" key="2">
    <citation type="journal article" date="2020" name="Int. J. Syst. Evol. Microbiol.">
        <title>Genomic insights into a novel species Rhodoferax aquaticus sp. nov., isolated from freshwater.</title>
        <authorList>
            <person name="Li T."/>
            <person name="Zhuo Y."/>
            <person name="Jin C.Z."/>
            <person name="Wu X."/>
            <person name="Ko S.R."/>
            <person name="Jin F.J."/>
            <person name="Ahn C.Y."/>
            <person name="Oh H.M."/>
            <person name="Lee H.G."/>
            <person name="Jin L."/>
        </authorList>
    </citation>
    <scope>NUCLEOTIDE SEQUENCE [LARGE SCALE GENOMIC DNA]</scope>
    <source>
        <strain evidence="3">Gr-4</strain>
    </source>
</reference>
<proteinExistence type="predicted"/>
<evidence type="ECO:0000313" key="2">
    <source>
        <dbReference type="EMBL" id="QDL56847.1"/>
    </source>
</evidence>
<dbReference type="KEGG" id="rhg:EXZ61_16525"/>
<organism evidence="2 3">
    <name type="scientific">Rhodoferax aquaticus</name>
    <dbReference type="NCBI Taxonomy" id="2527691"/>
    <lineage>
        <taxon>Bacteria</taxon>
        <taxon>Pseudomonadati</taxon>
        <taxon>Pseudomonadota</taxon>
        <taxon>Betaproteobacteria</taxon>
        <taxon>Burkholderiales</taxon>
        <taxon>Comamonadaceae</taxon>
        <taxon>Rhodoferax</taxon>
    </lineage>
</organism>
<dbReference type="EMBL" id="CP036282">
    <property type="protein sequence ID" value="QDL56847.1"/>
    <property type="molecule type" value="Genomic_DNA"/>
</dbReference>
<dbReference type="GO" id="GO:0006281">
    <property type="term" value="P:DNA repair"/>
    <property type="evidence" value="ECO:0007669"/>
    <property type="project" value="TreeGrafter"/>
</dbReference>
<dbReference type="InterPro" id="IPR043502">
    <property type="entry name" value="DNA/RNA_pol_sf"/>
</dbReference>